<evidence type="ECO:0000313" key="1">
    <source>
        <dbReference type="EMBL" id="CAI9604310.1"/>
    </source>
</evidence>
<reference evidence="1" key="1">
    <citation type="submission" date="2023-05" db="EMBL/GenBank/DDBJ databases">
        <authorList>
            <person name="Stuckert A."/>
        </authorList>
    </citation>
    <scope>NUCLEOTIDE SEQUENCE</scope>
</reference>
<feature type="non-terminal residue" evidence="1">
    <location>
        <position position="75"/>
    </location>
</feature>
<protein>
    <submittedName>
        <fullName evidence="1">Uncharacterized protein</fullName>
    </submittedName>
</protein>
<organism evidence="1 2">
    <name type="scientific">Staurois parvus</name>
    <dbReference type="NCBI Taxonomy" id="386267"/>
    <lineage>
        <taxon>Eukaryota</taxon>
        <taxon>Metazoa</taxon>
        <taxon>Chordata</taxon>
        <taxon>Craniata</taxon>
        <taxon>Vertebrata</taxon>
        <taxon>Euteleostomi</taxon>
        <taxon>Amphibia</taxon>
        <taxon>Batrachia</taxon>
        <taxon>Anura</taxon>
        <taxon>Neobatrachia</taxon>
        <taxon>Ranoidea</taxon>
        <taxon>Ranidae</taxon>
        <taxon>Staurois</taxon>
    </lineage>
</organism>
<name>A0ABN9G4S0_9NEOB</name>
<dbReference type="Proteomes" id="UP001162483">
    <property type="component" value="Unassembled WGS sequence"/>
</dbReference>
<dbReference type="EMBL" id="CATNWA010017952">
    <property type="protein sequence ID" value="CAI9604310.1"/>
    <property type="molecule type" value="Genomic_DNA"/>
</dbReference>
<comment type="caution">
    <text evidence="1">The sequence shown here is derived from an EMBL/GenBank/DDBJ whole genome shotgun (WGS) entry which is preliminary data.</text>
</comment>
<gene>
    <name evidence="1" type="ORF">SPARVUS_LOCUS13440087</name>
</gene>
<proteinExistence type="predicted"/>
<accession>A0ABN9G4S0</accession>
<keyword evidence="2" id="KW-1185">Reference proteome</keyword>
<evidence type="ECO:0000313" key="2">
    <source>
        <dbReference type="Proteomes" id="UP001162483"/>
    </source>
</evidence>
<sequence length="75" mass="8545">MWHDVALMGTGTWHCSALTAGTDGHYRWHFWGHTDQGTLIIIALMRLSSPLELSARQLMRREMLITGISLFTCDQ</sequence>